<proteinExistence type="predicted"/>
<protein>
    <recommendedName>
        <fullName evidence="4">Integrase catalytic domain-containing protein</fullName>
    </recommendedName>
</protein>
<dbReference type="InterPro" id="IPR012337">
    <property type="entry name" value="RNaseH-like_sf"/>
</dbReference>
<feature type="compositionally biased region" description="Basic and acidic residues" evidence="1">
    <location>
        <begin position="409"/>
        <end position="427"/>
    </location>
</feature>
<dbReference type="SUPFAM" id="SSF53098">
    <property type="entry name" value="Ribonuclease H-like"/>
    <property type="match status" value="1"/>
</dbReference>
<evidence type="ECO:0000256" key="1">
    <source>
        <dbReference type="SAM" id="MobiDB-lite"/>
    </source>
</evidence>
<dbReference type="EMBL" id="SNRW01008186">
    <property type="protein sequence ID" value="KAA6379938.1"/>
    <property type="molecule type" value="Genomic_DNA"/>
</dbReference>
<accession>A0A5J4VBI3</accession>
<dbReference type="Gene3D" id="3.30.420.10">
    <property type="entry name" value="Ribonuclease H-like superfamily/Ribonuclease H"/>
    <property type="match status" value="1"/>
</dbReference>
<reference evidence="2 3" key="1">
    <citation type="submission" date="2019-03" db="EMBL/GenBank/DDBJ databases">
        <title>Single cell metagenomics reveals metabolic interactions within the superorganism composed of flagellate Streblomastix strix and complex community of Bacteroidetes bacteria on its surface.</title>
        <authorList>
            <person name="Treitli S.C."/>
            <person name="Kolisko M."/>
            <person name="Husnik F."/>
            <person name="Keeling P."/>
            <person name="Hampl V."/>
        </authorList>
    </citation>
    <scope>NUCLEOTIDE SEQUENCE [LARGE SCALE GENOMIC DNA]</scope>
    <source>
        <strain evidence="2">ST1C</strain>
    </source>
</reference>
<dbReference type="AlphaFoldDB" id="A0A5J4VBI3"/>
<gene>
    <name evidence="2" type="ORF">EZS28_024535</name>
</gene>
<dbReference type="GO" id="GO:0003676">
    <property type="term" value="F:nucleic acid binding"/>
    <property type="evidence" value="ECO:0007669"/>
    <property type="project" value="InterPro"/>
</dbReference>
<feature type="region of interest" description="Disordered" evidence="1">
    <location>
        <begin position="397"/>
        <end position="427"/>
    </location>
</feature>
<evidence type="ECO:0000313" key="3">
    <source>
        <dbReference type="Proteomes" id="UP000324800"/>
    </source>
</evidence>
<dbReference type="InterPro" id="IPR036397">
    <property type="entry name" value="RNaseH_sf"/>
</dbReference>
<evidence type="ECO:0000313" key="2">
    <source>
        <dbReference type="EMBL" id="KAA6379938.1"/>
    </source>
</evidence>
<dbReference type="Proteomes" id="UP000324800">
    <property type="component" value="Unassembled WGS sequence"/>
</dbReference>
<comment type="caution">
    <text evidence="2">The sequence shown here is derived from an EMBL/GenBank/DDBJ whole genome shotgun (WGS) entry which is preliminary data.</text>
</comment>
<organism evidence="2 3">
    <name type="scientific">Streblomastix strix</name>
    <dbReference type="NCBI Taxonomy" id="222440"/>
    <lineage>
        <taxon>Eukaryota</taxon>
        <taxon>Metamonada</taxon>
        <taxon>Preaxostyla</taxon>
        <taxon>Oxymonadida</taxon>
        <taxon>Streblomastigidae</taxon>
        <taxon>Streblomastix</taxon>
    </lineage>
</organism>
<sequence>MRIRQQAKDDHNDGLAQFAKIVLNSAFGGDCLNSEKYSNTRLLSANKTFVQHMMQGFINSTELNDDLYAVQVDKESCRCNTSYNMSKMHFVQCDTDSLTWAISGDPNRGPDQLWITASDNLRNKSSNHNIVYTYVDTISDEAIVVNDYGKHRFEFYYYDGETDEFYYFNGRQYRQLHVNEISEAAINMQNQLTHLARSSNGGIMKIAQFVSNMKISPSRPEQDALINRADEIQLGGKNAKVKPLNKLQRPYFSPKLGSWEIDLVFVVIPMIEKSAAQIKLALKKLISQVYVNNIRGDGETGFKANIIKEFCNDSNITLFFTSSSFTQHNRVVDSVIRTIRNGFGQDLLGFATPIKIETKQIRKRQSKDNSKQVVPLLIQTQSSPIDEVIHAPLIDQNPINTPLTQTQSEQERTEFRGRPKKYSSPEEAERIAAEQRQRAQQKYRIQRQEFRSSANDLQLLLIRRLQKTIITNVQDLLQISEIIDRYNQSTESALQSK</sequence>
<name>A0A5J4VBI3_9EUKA</name>
<feature type="compositionally biased region" description="Polar residues" evidence="1">
    <location>
        <begin position="397"/>
        <end position="408"/>
    </location>
</feature>
<evidence type="ECO:0008006" key="4">
    <source>
        <dbReference type="Google" id="ProtNLM"/>
    </source>
</evidence>